<dbReference type="GO" id="GO:0051321">
    <property type="term" value="P:meiotic cell cycle"/>
    <property type="evidence" value="ECO:0007669"/>
    <property type="project" value="TreeGrafter"/>
</dbReference>
<dbReference type="GO" id="GO:0051011">
    <property type="term" value="F:microtubule minus-end binding"/>
    <property type="evidence" value="ECO:0007669"/>
    <property type="project" value="TreeGrafter"/>
</dbReference>
<feature type="domain" description="Gamma tubulin complex component C-terminal" evidence="7">
    <location>
        <begin position="695"/>
        <end position="1119"/>
    </location>
</feature>
<dbReference type="Pfam" id="PF17681">
    <property type="entry name" value="GCP_N_terminal"/>
    <property type="match status" value="1"/>
</dbReference>
<name>A0A316VLC9_9BASI</name>
<dbReference type="EMBL" id="KZ819602">
    <property type="protein sequence ID" value="PWN36881.1"/>
    <property type="molecule type" value="Genomic_DNA"/>
</dbReference>
<dbReference type="GO" id="GO:0005816">
    <property type="term" value="C:spindle pole body"/>
    <property type="evidence" value="ECO:0007669"/>
    <property type="project" value="UniProtKB-ARBA"/>
</dbReference>
<evidence type="ECO:0000313" key="9">
    <source>
        <dbReference type="EMBL" id="PWN36881.1"/>
    </source>
</evidence>
<evidence type="ECO:0000256" key="4">
    <source>
        <dbReference type="ARBA" id="ARBA00022701"/>
    </source>
</evidence>
<evidence type="ECO:0000256" key="5">
    <source>
        <dbReference type="ARBA" id="ARBA00023212"/>
    </source>
</evidence>
<dbReference type="RefSeq" id="XP_025357183.1">
    <property type="nucleotide sequence ID" value="XM_025498094.1"/>
</dbReference>
<evidence type="ECO:0000256" key="2">
    <source>
        <dbReference type="ARBA" id="ARBA00010337"/>
    </source>
</evidence>
<dbReference type="GO" id="GO:0051225">
    <property type="term" value="P:spindle assembly"/>
    <property type="evidence" value="ECO:0007669"/>
    <property type="project" value="TreeGrafter"/>
</dbReference>
<evidence type="ECO:0000259" key="7">
    <source>
        <dbReference type="Pfam" id="PF04130"/>
    </source>
</evidence>
<dbReference type="GO" id="GO:0000930">
    <property type="term" value="C:gamma-tubulin complex"/>
    <property type="evidence" value="ECO:0007669"/>
    <property type="project" value="UniProtKB-ARBA"/>
</dbReference>
<evidence type="ECO:0008006" key="11">
    <source>
        <dbReference type="Google" id="ProtNLM"/>
    </source>
</evidence>
<dbReference type="InterPro" id="IPR042241">
    <property type="entry name" value="GCP_C_sf"/>
</dbReference>
<dbReference type="GO" id="GO:0007020">
    <property type="term" value="P:microtubule nucleation"/>
    <property type="evidence" value="ECO:0007669"/>
    <property type="project" value="InterPro"/>
</dbReference>
<feature type="domain" description="Gamma tubulin complex component protein N-terminal" evidence="8">
    <location>
        <begin position="242"/>
        <end position="563"/>
    </location>
</feature>
<dbReference type="GO" id="GO:0000922">
    <property type="term" value="C:spindle pole"/>
    <property type="evidence" value="ECO:0007669"/>
    <property type="project" value="InterPro"/>
</dbReference>
<evidence type="ECO:0000256" key="6">
    <source>
        <dbReference type="SAM" id="MobiDB-lite"/>
    </source>
</evidence>
<comment type="subcellular location">
    <subcellularLocation>
        <location evidence="1">Cytoplasm</location>
        <location evidence="1">Cytoskeleton</location>
    </subcellularLocation>
</comment>
<keyword evidence="5" id="KW-0206">Cytoskeleton</keyword>
<gene>
    <name evidence="9" type="ORF">FA14DRAFT_159187</name>
</gene>
<keyword evidence="3" id="KW-0963">Cytoplasm</keyword>
<proteinExistence type="inferred from homology"/>
<dbReference type="InterPro" id="IPR041470">
    <property type="entry name" value="GCP_N"/>
</dbReference>
<organism evidence="9 10">
    <name type="scientific">Meira miltonrushii</name>
    <dbReference type="NCBI Taxonomy" id="1280837"/>
    <lineage>
        <taxon>Eukaryota</taxon>
        <taxon>Fungi</taxon>
        <taxon>Dikarya</taxon>
        <taxon>Basidiomycota</taxon>
        <taxon>Ustilaginomycotina</taxon>
        <taxon>Exobasidiomycetes</taxon>
        <taxon>Exobasidiales</taxon>
        <taxon>Brachybasidiaceae</taxon>
        <taxon>Meira</taxon>
    </lineage>
</organism>
<dbReference type="GO" id="GO:0031122">
    <property type="term" value="P:cytoplasmic microtubule organization"/>
    <property type="evidence" value="ECO:0007669"/>
    <property type="project" value="TreeGrafter"/>
</dbReference>
<dbReference type="PANTHER" id="PTHR19302">
    <property type="entry name" value="GAMMA TUBULIN COMPLEX PROTEIN"/>
    <property type="match status" value="1"/>
</dbReference>
<dbReference type="GO" id="GO:0000278">
    <property type="term" value="P:mitotic cell cycle"/>
    <property type="evidence" value="ECO:0007669"/>
    <property type="project" value="TreeGrafter"/>
</dbReference>
<feature type="region of interest" description="Disordered" evidence="6">
    <location>
        <begin position="163"/>
        <end position="188"/>
    </location>
</feature>
<evidence type="ECO:0000313" key="10">
    <source>
        <dbReference type="Proteomes" id="UP000245771"/>
    </source>
</evidence>
<dbReference type="Pfam" id="PF04130">
    <property type="entry name" value="GCP_C_terminal"/>
    <property type="match status" value="1"/>
</dbReference>
<protein>
    <recommendedName>
        <fullName evidence="11">Spindle pole body component</fullName>
    </recommendedName>
</protein>
<comment type="similarity">
    <text evidence="2">Belongs to the TUBGCP family.</text>
</comment>
<dbReference type="InterPro" id="IPR040457">
    <property type="entry name" value="GCP_C"/>
</dbReference>
<feature type="compositionally biased region" description="Low complexity" evidence="6">
    <location>
        <begin position="1150"/>
        <end position="1165"/>
    </location>
</feature>
<sequence>MTNNFEGFLVQGFDLPRFDVNTPFSVLDKLTAKPHLKSKEEKPITKPGPEDLQPQEQSDQIPTLLGDDVLRRFLSGKRPEGMELLPYNEEDLETYDLMSTGLGNNLPQWPRNLHDLQDKDFELENDGLSAVPQVYRSISRRKEHTQNTTSLIKPILASDFGPELERESDLDPSAEEPSTVDGVQPSSSSSLLPFRKAMLASLFTVARGHSTEHFLWNEERMLFDRKIGEESVKEGGTGFIFGLSQESAASLEERFLTVGALQRRIRWRTENIRSSKNDQGLSVTPPEMFALAGALSDVIDYVEKQLGVHEQENSRQGLLLCWNEIEDIETLLRCLASILKCNIHRSPPFLPIIESSSINVSKLSAQILSLVYAQVIAAVESCAPALVTGSLEYILHITSLGWRRRVINWIGWPCNPEEKMIDEVDTQMRMGREERRVDGEELVIGLTSSANRCEPWAGMEVEWSWDDRSELDVGYTLRPVRLPSFLPIAHARDLLEAGRALHLLRRAAPDGHPLLSLNDHTLRNKRQGLRLPGWYARNADTPHRQAEADNALIETIRAAKREIAAWRRYKTLIGDSGADRTASTGMNMLVANQAKKEESKPFSWSSIAEGLNDRLASFDLEPATNNEQTFDAEIDTRSEDGLSAFVDTQLEEYNWQHQSVASRTTSMLLSPMLQWSRLVNASLVSVFFRDLHLGEYLDVCRQFLLLGDQAFASRIVEVIFDDGSSRQKSDTALDLLDGVGLSPLLRSDSSWPPGGSELPIALNTTVLESIANAKMMNSKRYGKHLFKKFIDGRLNADDNRGAEQAYLDLDDRLSFAIVKPDVGTSAWHDRQSIDALDWLTISFRPPPLVAPLITLQTQTSYQRLFRHLLRLMRVDIVLKGIFRRLMARSQSVGGLPNWMDDGDIERASRLHFEANHFVSVLYRHFSDLTLAQRWKTFRNRLNGLFRSAETQDDEMNDGVEKLSNRGTLQDPSDDTLSFMDNASEFDADGIASSVMGDNVTEGGGGEGNENASQFDLKDVFSIATYHERTLDRMLDGCFLKARQRAIMTIILDMFNIILSFGQLLQPKDTDDEGELRMYSDQEKMNTSVLDGLEASKKLSTLLARFQSKSRLLLHALELIGQRAMNRDTVTTNVGSISLQRLKVSNDANQSSTKSKSSSSSVASSGRSKKRNSASNARHAAIDAEIARQEAEMRRDLEQLESSERKESMGDLEVIQALITALRGK</sequence>
<dbReference type="AlphaFoldDB" id="A0A316VLC9"/>
<reference evidence="9 10" key="1">
    <citation type="journal article" date="2018" name="Mol. Biol. Evol.">
        <title>Broad Genomic Sampling Reveals a Smut Pathogenic Ancestry of the Fungal Clade Ustilaginomycotina.</title>
        <authorList>
            <person name="Kijpornyongpan T."/>
            <person name="Mondo S.J."/>
            <person name="Barry K."/>
            <person name="Sandor L."/>
            <person name="Lee J."/>
            <person name="Lipzen A."/>
            <person name="Pangilinan J."/>
            <person name="LaButti K."/>
            <person name="Hainaut M."/>
            <person name="Henrissat B."/>
            <person name="Grigoriev I.V."/>
            <person name="Spatafora J.W."/>
            <person name="Aime M.C."/>
        </authorList>
    </citation>
    <scope>NUCLEOTIDE SEQUENCE [LARGE SCALE GENOMIC DNA]</scope>
    <source>
        <strain evidence="9 10">MCA 3882</strain>
    </source>
</reference>
<dbReference type="OrthoDB" id="775571at2759"/>
<keyword evidence="10" id="KW-1185">Reference proteome</keyword>
<dbReference type="Gene3D" id="1.20.120.1900">
    <property type="entry name" value="Gamma-tubulin complex, C-terminal domain"/>
    <property type="match status" value="1"/>
</dbReference>
<dbReference type="STRING" id="1280837.A0A316VLC9"/>
<dbReference type="Proteomes" id="UP000245771">
    <property type="component" value="Unassembled WGS sequence"/>
</dbReference>
<feature type="region of interest" description="Disordered" evidence="6">
    <location>
        <begin position="1144"/>
        <end position="1187"/>
    </location>
</feature>
<dbReference type="GO" id="GO:0043015">
    <property type="term" value="F:gamma-tubulin binding"/>
    <property type="evidence" value="ECO:0007669"/>
    <property type="project" value="InterPro"/>
</dbReference>
<dbReference type="GeneID" id="37019875"/>
<evidence type="ECO:0000256" key="1">
    <source>
        <dbReference type="ARBA" id="ARBA00004245"/>
    </source>
</evidence>
<evidence type="ECO:0000256" key="3">
    <source>
        <dbReference type="ARBA" id="ARBA00022490"/>
    </source>
</evidence>
<accession>A0A316VLC9</accession>
<dbReference type="GO" id="GO:0005874">
    <property type="term" value="C:microtubule"/>
    <property type="evidence" value="ECO:0007669"/>
    <property type="project" value="UniProtKB-KW"/>
</dbReference>
<dbReference type="PANTHER" id="PTHR19302:SF70">
    <property type="entry name" value="GAMMA-TUBULIN COMPLEX COMPONENT 6"/>
    <property type="match status" value="1"/>
</dbReference>
<dbReference type="InterPro" id="IPR007259">
    <property type="entry name" value="GCP"/>
</dbReference>
<evidence type="ECO:0000259" key="8">
    <source>
        <dbReference type="Pfam" id="PF17681"/>
    </source>
</evidence>
<keyword evidence="4" id="KW-0493">Microtubule</keyword>
<dbReference type="InParanoid" id="A0A316VLC9"/>
<feature type="region of interest" description="Disordered" evidence="6">
    <location>
        <begin position="36"/>
        <end position="58"/>
    </location>
</feature>